<dbReference type="InterPro" id="IPR029063">
    <property type="entry name" value="SAM-dependent_MTases_sf"/>
</dbReference>
<reference evidence="1" key="1">
    <citation type="journal article" date="2014" name="Front. Microbiol.">
        <title>High frequency of phylogenetically diverse reductive dehalogenase-homologous genes in deep subseafloor sedimentary metagenomes.</title>
        <authorList>
            <person name="Kawai M."/>
            <person name="Futagami T."/>
            <person name="Toyoda A."/>
            <person name="Takaki Y."/>
            <person name="Nishi S."/>
            <person name="Hori S."/>
            <person name="Arai W."/>
            <person name="Tsubouchi T."/>
            <person name="Morono Y."/>
            <person name="Uchiyama I."/>
            <person name="Ito T."/>
            <person name="Fujiyama A."/>
            <person name="Inagaki F."/>
            <person name="Takami H."/>
        </authorList>
    </citation>
    <scope>NUCLEOTIDE SEQUENCE</scope>
    <source>
        <strain evidence="1">Expedition CK06-06</strain>
    </source>
</reference>
<evidence type="ECO:0008006" key="2">
    <source>
        <dbReference type="Google" id="ProtNLM"/>
    </source>
</evidence>
<dbReference type="Gene3D" id="3.40.50.150">
    <property type="entry name" value="Vaccinia Virus protein VP39"/>
    <property type="match status" value="1"/>
</dbReference>
<dbReference type="EMBL" id="BARS01056091">
    <property type="protein sequence ID" value="GAG51483.1"/>
    <property type="molecule type" value="Genomic_DNA"/>
</dbReference>
<accession>X0YT28</accession>
<dbReference type="SUPFAM" id="SSF53335">
    <property type="entry name" value="S-adenosyl-L-methionine-dependent methyltransferases"/>
    <property type="match status" value="1"/>
</dbReference>
<organism evidence="1">
    <name type="scientific">marine sediment metagenome</name>
    <dbReference type="NCBI Taxonomy" id="412755"/>
    <lineage>
        <taxon>unclassified sequences</taxon>
        <taxon>metagenomes</taxon>
        <taxon>ecological metagenomes</taxon>
    </lineage>
</organism>
<protein>
    <recommendedName>
        <fullName evidence="2">Methyltransferase type 11 domain-containing protein</fullName>
    </recommendedName>
</protein>
<proteinExistence type="predicted"/>
<dbReference type="AlphaFoldDB" id="X0YT28"/>
<sequence length="188" mass="21159">TWQGGGVLYCLNECDATVWTINLPFGEPDKAGGQPTYSNASHDVPAVNAWARKIGLSPDQNYYWTDKLGFVGRLYLEKELGNRVCQIYCDSTQWDISNFPPGFFDSALIDGGHTPEIVINDTQKALSLVRPGGLVMWHDFCFDETVRKQCSTPRDLVATLQDNLSWIEPQLKDIFWVEPSWILVGIKS</sequence>
<feature type="non-terminal residue" evidence="1">
    <location>
        <position position="188"/>
    </location>
</feature>
<feature type="non-terminal residue" evidence="1">
    <location>
        <position position="1"/>
    </location>
</feature>
<dbReference type="Pfam" id="PF13578">
    <property type="entry name" value="Methyltransf_24"/>
    <property type="match status" value="1"/>
</dbReference>
<name>X0YT28_9ZZZZ</name>
<comment type="caution">
    <text evidence="1">The sequence shown here is derived from an EMBL/GenBank/DDBJ whole genome shotgun (WGS) entry which is preliminary data.</text>
</comment>
<gene>
    <name evidence="1" type="ORF">S01H1_82698</name>
</gene>
<evidence type="ECO:0000313" key="1">
    <source>
        <dbReference type="EMBL" id="GAG51483.1"/>
    </source>
</evidence>